<accession>A0AAV2TSY2</accession>
<dbReference type="PRINTS" id="PR00178">
    <property type="entry name" value="FATTYACIDBP"/>
</dbReference>
<dbReference type="Gene3D" id="2.40.128.20">
    <property type="match status" value="1"/>
</dbReference>
<dbReference type="Proteomes" id="UP001497525">
    <property type="component" value="Unassembled WGS sequence"/>
</dbReference>
<dbReference type="InterPro" id="IPR012674">
    <property type="entry name" value="Calycin"/>
</dbReference>
<dbReference type="EMBL" id="CAXLJL010000600">
    <property type="protein sequence ID" value="CAL5139395.1"/>
    <property type="molecule type" value="Genomic_DNA"/>
</dbReference>
<evidence type="ECO:0000313" key="2">
    <source>
        <dbReference type="Proteomes" id="UP001497525"/>
    </source>
</evidence>
<sequence length="133" mass="14894">MARFVGTWKRVSQTNLGQLLKAEGIPDPFRSSLLNANPKVTVTVPDPDSFTVKYESVGITLERAHKFNQIFEHKTLLGKTSRILMTKESDTRVKAISQNLEDPSCSVFELVGEELHVTTTSKGIVTTEVYKRI</sequence>
<evidence type="ECO:0000313" key="1">
    <source>
        <dbReference type="EMBL" id="CAL5139395.1"/>
    </source>
</evidence>
<protein>
    <recommendedName>
        <fullName evidence="3">Fatty acid-binding protein</fullName>
    </recommendedName>
</protein>
<dbReference type="CDD" id="cd00742">
    <property type="entry name" value="FABP"/>
    <property type="match status" value="1"/>
</dbReference>
<name>A0AAV2TSY2_CALDB</name>
<organism evidence="1 2">
    <name type="scientific">Calicophoron daubneyi</name>
    <name type="common">Rumen fluke</name>
    <name type="synonym">Paramphistomum daubneyi</name>
    <dbReference type="NCBI Taxonomy" id="300641"/>
    <lineage>
        <taxon>Eukaryota</taxon>
        <taxon>Metazoa</taxon>
        <taxon>Spiralia</taxon>
        <taxon>Lophotrochozoa</taxon>
        <taxon>Platyhelminthes</taxon>
        <taxon>Trematoda</taxon>
        <taxon>Digenea</taxon>
        <taxon>Plagiorchiida</taxon>
        <taxon>Pronocephalata</taxon>
        <taxon>Paramphistomoidea</taxon>
        <taxon>Paramphistomidae</taxon>
        <taxon>Calicophoron</taxon>
    </lineage>
</organism>
<dbReference type="InterPro" id="IPR000463">
    <property type="entry name" value="Fatty_acid-bd"/>
</dbReference>
<dbReference type="GO" id="GO:0008289">
    <property type="term" value="F:lipid binding"/>
    <property type="evidence" value="ECO:0007669"/>
    <property type="project" value="UniProtKB-KW"/>
</dbReference>
<reference evidence="1" key="1">
    <citation type="submission" date="2024-06" db="EMBL/GenBank/DDBJ databases">
        <authorList>
            <person name="Liu X."/>
            <person name="Lenzi L."/>
            <person name="Haldenby T S."/>
            <person name="Uol C."/>
        </authorList>
    </citation>
    <scope>NUCLEOTIDE SEQUENCE</scope>
</reference>
<evidence type="ECO:0008006" key="3">
    <source>
        <dbReference type="Google" id="ProtNLM"/>
    </source>
</evidence>
<comment type="caution">
    <text evidence="1">The sequence shown here is derived from an EMBL/GenBank/DDBJ whole genome shotgun (WGS) entry which is preliminary data.</text>
</comment>
<dbReference type="AlphaFoldDB" id="A0AAV2TSY2"/>
<gene>
    <name evidence="1" type="ORF">CDAUBV1_LOCUS14422</name>
</gene>
<dbReference type="SUPFAM" id="SSF50814">
    <property type="entry name" value="Lipocalins"/>
    <property type="match status" value="1"/>
</dbReference>
<proteinExistence type="predicted"/>